<dbReference type="PANTHER" id="PTHR21388:SF9">
    <property type="entry name" value="BETA-DEFENSIN 1"/>
    <property type="match status" value="1"/>
</dbReference>
<dbReference type="AlphaFoldDB" id="A0A8B9VQ77"/>
<dbReference type="GO" id="GO:0002227">
    <property type="term" value="P:innate immune response in mucosa"/>
    <property type="evidence" value="ECO:0007669"/>
    <property type="project" value="TreeGrafter"/>
</dbReference>
<evidence type="ECO:0000259" key="10">
    <source>
        <dbReference type="Pfam" id="PF00711"/>
    </source>
</evidence>
<dbReference type="GO" id="GO:0050830">
    <property type="term" value="P:defense response to Gram-positive bacterium"/>
    <property type="evidence" value="ECO:0007669"/>
    <property type="project" value="TreeGrafter"/>
</dbReference>
<dbReference type="Proteomes" id="UP000694549">
    <property type="component" value="Unplaced"/>
</dbReference>
<keyword evidence="6" id="KW-0732">Signal</keyword>
<protein>
    <recommendedName>
        <fullName evidence="10">Beta-defensin-like domain-containing protein</fullName>
    </recommendedName>
</protein>
<evidence type="ECO:0000256" key="6">
    <source>
        <dbReference type="ARBA" id="ARBA00022729"/>
    </source>
</evidence>
<evidence type="ECO:0000256" key="3">
    <source>
        <dbReference type="ARBA" id="ARBA00007371"/>
    </source>
</evidence>
<name>A0A8B9VQ77_9AVES</name>
<evidence type="ECO:0000256" key="2">
    <source>
        <dbReference type="ARBA" id="ARBA00004613"/>
    </source>
</evidence>
<dbReference type="PANTHER" id="PTHR21388">
    <property type="entry name" value="BETA-DEFENSIN-RELATED"/>
    <property type="match status" value="1"/>
</dbReference>
<evidence type="ECO:0000256" key="8">
    <source>
        <dbReference type="ARBA" id="ARBA00023022"/>
    </source>
</evidence>
<organism evidence="11 12">
    <name type="scientific">Anas zonorhyncha</name>
    <name type="common">Eastern spot-billed duck</name>
    <dbReference type="NCBI Taxonomy" id="75864"/>
    <lineage>
        <taxon>Eukaryota</taxon>
        <taxon>Metazoa</taxon>
        <taxon>Chordata</taxon>
        <taxon>Craniata</taxon>
        <taxon>Vertebrata</taxon>
        <taxon>Euteleostomi</taxon>
        <taxon>Archelosauria</taxon>
        <taxon>Archosauria</taxon>
        <taxon>Dinosauria</taxon>
        <taxon>Saurischia</taxon>
        <taxon>Theropoda</taxon>
        <taxon>Coelurosauria</taxon>
        <taxon>Aves</taxon>
        <taxon>Neognathae</taxon>
        <taxon>Galloanserae</taxon>
        <taxon>Anseriformes</taxon>
        <taxon>Anatidae</taxon>
        <taxon>Anatinae</taxon>
        <taxon>Anas</taxon>
    </lineage>
</organism>
<evidence type="ECO:0000313" key="11">
    <source>
        <dbReference type="Ensembl" id="ENSAZOP00000024502.1"/>
    </source>
</evidence>
<evidence type="ECO:0000256" key="7">
    <source>
        <dbReference type="ARBA" id="ARBA00022940"/>
    </source>
</evidence>
<evidence type="ECO:0000313" key="12">
    <source>
        <dbReference type="Proteomes" id="UP000694549"/>
    </source>
</evidence>
<dbReference type="CDD" id="cd21908">
    <property type="entry name" value="BDD_Gal13"/>
    <property type="match status" value="1"/>
</dbReference>
<comment type="similarity">
    <text evidence="3">Belongs to the beta-defensin family.</text>
</comment>
<keyword evidence="12" id="KW-1185">Reference proteome</keyword>
<evidence type="ECO:0000256" key="5">
    <source>
        <dbReference type="ARBA" id="ARBA00022529"/>
    </source>
</evidence>
<evidence type="ECO:0000256" key="1">
    <source>
        <dbReference type="ARBA" id="ARBA00004463"/>
    </source>
</evidence>
<accession>A0A8B9VQ77</accession>
<proteinExistence type="inferred from homology"/>
<evidence type="ECO:0000256" key="4">
    <source>
        <dbReference type="ARBA" id="ARBA00022525"/>
    </source>
</evidence>
<reference evidence="11" key="1">
    <citation type="submission" date="2025-08" db="UniProtKB">
        <authorList>
            <consortium name="Ensembl"/>
        </authorList>
    </citation>
    <scope>IDENTIFICATION</scope>
</reference>
<dbReference type="GO" id="GO:0031731">
    <property type="term" value="F:CCR6 chemokine receptor binding"/>
    <property type="evidence" value="ECO:0007669"/>
    <property type="project" value="TreeGrafter"/>
</dbReference>
<dbReference type="Pfam" id="PF00711">
    <property type="entry name" value="Defensin_beta"/>
    <property type="match status" value="1"/>
</dbReference>
<dbReference type="Ensembl" id="ENSAZOT00000026293.1">
    <property type="protein sequence ID" value="ENSAZOP00000024502.1"/>
    <property type="gene ID" value="ENSAZOG00000015768.1"/>
</dbReference>
<dbReference type="SUPFAM" id="SSF57392">
    <property type="entry name" value="Defensin-like"/>
    <property type="match status" value="1"/>
</dbReference>
<keyword evidence="8" id="KW-0044">Antibiotic</keyword>
<evidence type="ECO:0000256" key="9">
    <source>
        <dbReference type="ARBA" id="ARBA00023157"/>
    </source>
</evidence>
<feature type="domain" description="Beta-defensin-like" evidence="10">
    <location>
        <begin position="27"/>
        <end position="61"/>
    </location>
</feature>
<sequence length="61" mass="7190">AGCKETCWAWCKELLLHALHHKARLSDSQQCRHDHGHCRRLCFHMERWAGSCSNGRLRCCR</sequence>
<dbReference type="GO" id="GO:0050829">
    <property type="term" value="P:defense response to Gram-negative bacterium"/>
    <property type="evidence" value="ECO:0007669"/>
    <property type="project" value="TreeGrafter"/>
</dbReference>
<keyword evidence="5" id="KW-0929">Antimicrobial</keyword>
<keyword evidence="9" id="KW-1015">Disulfide bond</keyword>
<reference evidence="11" key="2">
    <citation type="submission" date="2025-09" db="UniProtKB">
        <authorList>
            <consortium name="Ensembl"/>
        </authorList>
    </citation>
    <scope>IDENTIFICATION</scope>
</reference>
<comment type="subcellular location">
    <subcellularLocation>
        <location evidence="1">Cytoplasmic granule</location>
    </subcellularLocation>
    <subcellularLocation>
        <location evidence="2">Secreted</location>
    </subcellularLocation>
</comment>
<keyword evidence="7" id="KW-0211">Defensin</keyword>
<dbReference type="InterPro" id="IPR001855">
    <property type="entry name" value="Defensin_beta-like"/>
</dbReference>
<keyword evidence="4" id="KW-0964">Secreted</keyword>
<dbReference type="GO" id="GO:0005615">
    <property type="term" value="C:extracellular space"/>
    <property type="evidence" value="ECO:0007669"/>
    <property type="project" value="TreeGrafter"/>
</dbReference>